<dbReference type="AlphaFoldDB" id="A0A9P0FSM8"/>
<dbReference type="Pfam" id="PF02205">
    <property type="entry name" value="WH2"/>
    <property type="match status" value="1"/>
</dbReference>
<feature type="compositionally biased region" description="Acidic residues" evidence="2">
    <location>
        <begin position="811"/>
        <end position="835"/>
    </location>
</feature>
<feature type="compositionally biased region" description="Basic and acidic residues" evidence="2">
    <location>
        <begin position="738"/>
        <end position="752"/>
    </location>
</feature>
<feature type="compositionally biased region" description="Basic and acidic residues" evidence="2">
    <location>
        <begin position="764"/>
        <end position="780"/>
    </location>
</feature>
<feature type="region of interest" description="Disordered" evidence="2">
    <location>
        <begin position="1"/>
        <end position="422"/>
    </location>
</feature>
<feature type="compositionally biased region" description="Acidic residues" evidence="2">
    <location>
        <begin position="790"/>
        <end position="804"/>
    </location>
</feature>
<name>A0A9P0FSM8_CHRIL</name>
<feature type="compositionally biased region" description="Basic and acidic residues" evidence="2">
    <location>
        <begin position="326"/>
        <end position="349"/>
    </location>
</feature>
<feature type="coiled-coil region" evidence="1">
    <location>
        <begin position="558"/>
        <end position="678"/>
    </location>
</feature>
<dbReference type="InterPro" id="IPR003124">
    <property type="entry name" value="WH2_dom"/>
</dbReference>
<sequence>MPIGNVSKDSGPRRESFRPPWVKEKDVEAPPSWMQKKLKPVESTAKAAPVEAEPPAPVAIPAKTLKPALKKQTTIKDKAENGVSVPVEEKLVKPSAAKQADQASKPAEEKPRFTKPALKSALKSEDKGPEKPTLKSVRTIDDKAKEKSVTIVDKKPERNGPTKANSTVNDRAADKNSVATKDVKPLSKVLNDKVSKAVPEKPILKGFEDVVIKPIEKEPKRPFSKPELKPVVTPKVEAKPAPTSKVEAKPAPTPKVEAKPAPTPKVEAKPAPPPKAEPTPKVEPKPVVTEKTEAVKSEDKKMATKPPLEKAPSKLPPRKPPIQKQPSKDDVPVKKWRDPLHERVKENIDKTLNNEIPKGHTLTKNESLRSLLKPAPPPMPPPLPPKMPPPPEFKKAPVDPEKLKRLEQLRSRPRRRPDWTDMMKEVEQGKKLKHVVCNDRSSPIITTSTVVKNKGQFIFESEKPNSHNALLKEISKGIKLKKTKTNDRSKPNLEGLRKFRRQMTIEEQVQKSMSQANLAASPSGVGLAAGAAEASSTHIPVPPEEEEIDEMDDIDKVRDDLQSTKQLLAIELRNKEAQERENKRLLTRIQNLEAELARERAFIKQEQHKTVISVTDAYDERLVNNLKMEVEKAKETADNLQKQYLEAAEDRDTALTDLEEVKRLNAELQKKLEQAMAGIMPTSVGSRRSSHAIKQLSVTKDDSFEEEEESEAEEEESEEKKQKRLEKEVRNMRNKIRYLKEKQDHMKRERMGFKMSLKNQQAALKEEKRKYKELKREVDKMAAMMKECGSEDDDEDDEDEESEEEEKKSESEEETETETEQDTESETESESEPEDAPLPNKKDNLTKRMKRHETRVHALKKGNALLMANVDRLKDDVLKQREESVTLQKELDSLIDDLD</sequence>
<keyword evidence="1" id="KW-0175">Coiled coil</keyword>
<evidence type="ECO:0000256" key="2">
    <source>
        <dbReference type="SAM" id="MobiDB-lite"/>
    </source>
</evidence>
<feature type="region of interest" description="Disordered" evidence="2">
    <location>
        <begin position="681"/>
        <end position="853"/>
    </location>
</feature>
<feature type="domain" description="WH2" evidence="3">
    <location>
        <begin position="466"/>
        <end position="483"/>
    </location>
</feature>
<accession>A0A9P0FSM8</accession>
<reference evidence="4" key="1">
    <citation type="submission" date="2021-12" db="EMBL/GenBank/DDBJ databases">
        <authorList>
            <person name="King R."/>
        </authorList>
    </citation>
    <scope>NUCLEOTIDE SEQUENCE</scope>
</reference>
<gene>
    <name evidence="4" type="ORF">CINC_LOCUS6713</name>
</gene>
<organism evidence="4 5">
    <name type="scientific">Chrysodeixis includens</name>
    <name type="common">Soybean looper</name>
    <name type="synonym">Pseudoplusia includens</name>
    <dbReference type="NCBI Taxonomy" id="689277"/>
    <lineage>
        <taxon>Eukaryota</taxon>
        <taxon>Metazoa</taxon>
        <taxon>Ecdysozoa</taxon>
        <taxon>Arthropoda</taxon>
        <taxon>Hexapoda</taxon>
        <taxon>Insecta</taxon>
        <taxon>Pterygota</taxon>
        <taxon>Neoptera</taxon>
        <taxon>Endopterygota</taxon>
        <taxon>Lepidoptera</taxon>
        <taxon>Glossata</taxon>
        <taxon>Ditrysia</taxon>
        <taxon>Noctuoidea</taxon>
        <taxon>Noctuidae</taxon>
        <taxon>Plusiinae</taxon>
        <taxon>Chrysodeixis</taxon>
    </lineage>
</organism>
<feature type="compositionally biased region" description="Basic and acidic residues" evidence="2">
    <location>
        <begin position="122"/>
        <end position="160"/>
    </location>
</feature>
<evidence type="ECO:0000313" key="5">
    <source>
        <dbReference type="Proteomes" id="UP001154114"/>
    </source>
</evidence>
<feature type="compositionally biased region" description="Basic and acidic residues" evidence="2">
    <location>
        <begin position="10"/>
        <end position="28"/>
    </location>
</feature>
<dbReference type="Proteomes" id="UP001154114">
    <property type="component" value="Chromosome 21"/>
</dbReference>
<evidence type="ECO:0000256" key="1">
    <source>
        <dbReference type="SAM" id="Coils"/>
    </source>
</evidence>
<feature type="compositionally biased region" description="Pro residues" evidence="2">
    <location>
        <begin position="374"/>
        <end position="391"/>
    </location>
</feature>
<dbReference type="GO" id="GO:0003779">
    <property type="term" value="F:actin binding"/>
    <property type="evidence" value="ECO:0007669"/>
    <property type="project" value="InterPro"/>
</dbReference>
<evidence type="ECO:0000313" key="4">
    <source>
        <dbReference type="EMBL" id="CAH0595326.1"/>
    </source>
</evidence>
<feature type="compositionally biased region" description="Acidic residues" evidence="2">
    <location>
        <begin position="703"/>
        <end position="717"/>
    </location>
</feature>
<dbReference type="EMBL" id="LR824024">
    <property type="protein sequence ID" value="CAH0595326.1"/>
    <property type="molecule type" value="Genomic_DNA"/>
</dbReference>
<dbReference type="PROSITE" id="PS51082">
    <property type="entry name" value="WH2"/>
    <property type="match status" value="1"/>
</dbReference>
<evidence type="ECO:0000259" key="3">
    <source>
        <dbReference type="PROSITE" id="PS51082"/>
    </source>
</evidence>
<feature type="compositionally biased region" description="Basic and acidic residues" evidence="2">
    <location>
        <begin position="718"/>
        <end position="731"/>
    </location>
</feature>
<feature type="compositionally biased region" description="Basic and acidic residues" evidence="2">
    <location>
        <begin position="392"/>
        <end position="422"/>
    </location>
</feature>
<dbReference type="OrthoDB" id="6157464at2759"/>
<keyword evidence="5" id="KW-1185">Reference proteome</keyword>
<dbReference type="SMART" id="SM00246">
    <property type="entry name" value="WH2"/>
    <property type="match status" value="2"/>
</dbReference>
<proteinExistence type="predicted"/>
<protein>
    <recommendedName>
        <fullName evidence="3">WH2 domain-containing protein</fullName>
    </recommendedName>
</protein>
<feature type="compositionally biased region" description="Basic and acidic residues" evidence="2">
    <location>
        <begin position="181"/>
        <end position="228"/>
    </location>
</feature>
<feature type="compositionally biased region" description="Basic and acidic residues" evidence="2">
    <location>
        <begin position="278"/>
        <end position="312"/>
    </location>
</feature>